<dbReference type="Gene3D" id="3.40.50.720">
    <property type="entry name" value="NAD(P)-binding Rossmann-like Domain"/>
    <property type="match status" value="1"/>
</dbReference>
<accession>A0A383F1I2</accession>
<name>A0A383F1I2_9ZZZZ</name>
<feature type="non-terminal residue" evidence="2">
    <location>
        <position position="1"/>
    </location>
</feature>
<proteinExistence type="predicted"/>
<evidence type="ECO:0000313" key="2">
    <source>
        <dbReference type="EMBL" id="SVE62841.1"/>
    </source>
</evidence>
<gene>
    <name evidence="2" type="ORF">METZ01_LOCUS515695</name>
</gene>
<dbReference type="InterPro" id="IPR036291">
    <property type="entry name" value="NAD(P)-bd_dom_sf"/>
</dbReference>
<organism evidence="2">
    <name type="scientific">marine metagenome</name>
    <dbReference type="NCBI Taxonomy" id="408172"/>
    <lineage>
        <taxon>unclassified sequences</taxon>
        <taxon>metagenomes</taxon>
        <taxon>ecological metagenomes</taxon>
    </lineage>
</organism>
<dbReference type="SUPFAM" id="SSF51735">
    <property type="entry name" value="NAD(P)-binding Rossmann-fold domains"/>
    <property type="match status" value="1"/>
</dbReference>
<dbReference type="Pfam" id="PF01370">
    <property type="entry name" value="Epimerase"/>
    <property type="match status" value="1"/>
</dbReference>
<sequence>VSVAIVTGSAGLIGAEAVRFLCERGLKVVGIDNDMRRAFFGD</sequence>
<dbReference type="AlphaFoldDB" id="A0A383F1I2"/>
<protein>
    <recommendedName>
        <fullName evidence="1">NAD-dependent epimerase/dehydratase domain-containing protein</fullName>
    </recommendedName>
</protein>
<feature type="non-terminal residue" evidence="2">
    <location>
        <position position="42"/>
    </location>
</feature>
<dbReference type="EMBL" id="UINC01230632">
    <property type="protein sequence ID" value="SVE62841.1"/>
    <property type="molecule type" value="Genomic_DNA"/>
</dbReference>
<feature type="domain" description="NAD-dependent epimerase/dehydratase" evidence="1">
    <location>
        <begin position="5"/>
        <end position="34"/>
    </location>
</feature>
<evidence type="ECO:0000259" key="1">
    <source>
        <dbReference type="Pfam" id="PF01370"/>
    </source>
</evidence>
<dbReference type="InterPro" id="IPR001509">
    <property type="entry name" value="Epimerase_deHydtase"/>
</dbReference>
<reference evidence="2" key="1">
    <citation type="submission" date="2018-05" db="EMBL/GenBank/DDBJ databases">
        <authorList>
            <person name="Lanie J.A."/>
            <person name="Ng W.-L."/>
            <person name="Kazmierczak K.M."/>
            <person name="Andrzejewski T.M."/>
            <person name="Davidsen T.M."/>
            <person name="Wayne K.J."/>
            <person name="Tettelin H."/>
            <person name="Glass J.I."/>
            <person name="Rusch D."/>
            <person name="Podicherti R."/>
            <person name="Tsui H.-C.T."/>
            <person name="Winkler M.E."/>
        </authorList>
    </citation>
    <scope>NUCLEOTIDE SEQUENCE</scope>
</reference>